<gene>
    <name evidence="1" type="ORF">HMPREF0216_00509</name>
</gene>
<dbReference type="AlphaFoldDB" id="L1QLQ0"/>
<name>L1QLQ0_9CLOT</name>
<dbReference type="EMBL" id="AMEZ01000015">
    <property type="protein sequence ID" value="EKY28914.1"/>
    <property type="molecule type" value="Genomic_DNA"/>
</dbReference>
<accession>L1QLQ0</accession>
<evidence type="ECO:0000313" key="2">
    <source>
        <dbReference type="Proteomes" id="UP000010420"/>
    </source>
</evidence>
<keyword evidence="2" id="KW-1185">Reference proteome</keyword>
<dbReference type="Proteomes" id="UP000010420">
    <property type="component" value="Unassembled WGS sequence"/>
</dbReference>
<reference evidence="1 2" key="1">
    <citation type="submission" date="2012-05" db="EMBL/GenBank/DDBJ databases">
        <authorList>
            <person name="Weinstock G."/>
            <person name="Sodergren E."/>
            <person name="Lobos E.A."/>
            <person name="Fulton L."/>
            <person name="Fulton R."/>
            <person name="Courtney L."/>
            <person name="Fronick C."/>
            <person name="O'Laughlin M."/>
            <person name="Godfrey J."/>
            <person name="Wilson R.M."/>
            <person name="Miner T."/>
            <person name="Farmer C."/>
            <person name="Delehaunty K."/>
            <person name="Cordes M."/>
            <person name="Minx P."/>
            <person name="Tomlinson C."/>
            <person name="Chen J."/>
            <person name="Wollam A."/>
            <person name="Pepin K.H."/>
            <person name="Bhonagiri V."/>
            <person name="Zhang X."/>
            <person name="Suruliraj S."/>
            <person name="Warren W."/>
            <person name="Mitreva M."/>
            <person name="Mardis E.R."/>
            <person name="Wilson R.K."/>
        </authorList>
    </citation>
    <scope>NUCLEOTIDE SEQUENCE [LARGE SCALE GENOMIC DNA]</scope>
    <source>
        <strain evidence="1 2">DSM 1785</strain>
    </source>
</reference>
<proteinExistence type="predicted"/>
<dbReference type="PATRIC" id="fig|545697.3.peg.501"/>
<dbReference type="HOGENOM" id="CLU_789171_0_0_9"/>
<evidence type="ECO:0000313" key="1">
    <source>
        <dbReference type="EMBL" id="EKY28914.1"/>
    </source>
</evidence>
<protein>
    <submittedName>
        <fullName evidence="1">Uncharacterized protein</fullName>
    </submittedName>
</protein>
<comment type="caution">
    <text evidence="1">The sequence shown here is derived from an EMBL/GenBank/DDBJ whole genome shotgun (WGS) entry which is preliminary data.</text>
</comment>
<dbReference type="eggNOG" id="COG2755">
    <property type="taxonomic scope" value="Bacteria"/>
</dbReference>
<organism evidence="1 2">
    <name type="scientific">Clostridium celatum DSM 1785</name>
    <dbReference type="NCBI Taxonomy" id="545697"/>
    <lineage>
        <taxon>Bacteria</taxon>
        <taxon>Bacillati</taxon>
        <taxon>Bacillota</taxon>
        <taxon>Clostridia</taxon>
        <taxon>Eubacteriales</taxon>
        <taxon>Clostridiaceae</taxon>
        <taxon>Clostridium</taxon>
    </lineage>
</organism>
<dbReference type="CDD" id="cd00229">
    <property type="entry name" value="SGNH_hydrolase"/>
    <property type="match status" value="1"/>
</dbReference>
<dbReference type="STRING" id="545697.HMPREF0216_00509"/>
<dbReference type="InterPro" id="IPR036514">
    <property type="entry name" value="SGNH_hydro_sf"/>
</dbReference>
<sequence length="351" mass="40541">MGIMKLRKKVTVLFVLSFCIVFMAFIVHGYNIQAKKNEYIDSIKKYIVIGDSISEDTDDVFNINYNNLIYKFLKSLNSNLEYENLSTTNTDINDLNRSVNENKDKIRQADLIVLNMGEEIIINSINDNLKNKEDLNYYDDNESNISNNVNTVTLEEDLSKEVEIFKEEFLKTILNIKELSPQSEIYVNNIYNPLNDNEELYYFFENKIEEINSVIYQGYDDGLYKIIDVYKIFKDNNAYSLNYDLEKIQVTVNNNGHAILASEVIKNYEQYVKLDVNKIKKESNEIVGKTIPDSKVIALSKNGIIGTAEVEKNGNFHIDIPQLNSGSEIDLLIYDKDLFSILYTSKSIMVK</sequence>
<dbReference type="SUPFAM" id="SSF52266">
    <property type="entry name" value="SGNH hydrolase"/>
    <property type="match status" value="1"/>
</dbReference>
<dbReference type="Gene3D" id="3.40.50.1110">
    <property type="entry name" value="SGNH hydrolase"/>
    <property type="match status" value="1"/>
</dbReference>